<dbReference type="GO" id="GO:0006508">
    <property type="term" value="P:proteolysis"/>
    <property type="evidence" value="ECO:0007669"/>
    <property type="project" value="UniProtKB-KW"/>
</dbReference>
<keyword evidence="3" id="KW-0245">EGF-like domain</keyword>
<dbReference type="InterPro" id="IPR000742">
    <property type="entry name" value="EGF"/>
</dbReference>
<dbReference type="EMBL" id="BRZM01000001">
    <property type="protein sequence ID" value="GLD45918.1"/>
    <property type="molecule type" value="Genomic_DNA"/>
</dbReference>
<evidence type="ECO:0000256" key="3">
    <source>
        <dbReference type="ARBA" id="ARBA00022536"/>
    </source>
</evidence>
<dbReference type="InterPro" id="IPR000859">
    <property type="entry name" value="CUB_dom"/>
</dbReference>
<keyword evidence="8" id="KW-0677">Repeat</keyword>
<dbReference type="PANTHER" id="PTHR24255:SF10">
    <property type="entry name" value="MANNAN-BINDING LECTIN SERINE PROTEASE 2"/>
    <property type="match status" value="1"/>
</dbReference>
<dbReference type="SUPFAM" id="SSF49854">
    <property type="entry name" value="Spermadhesin, CUB domain"/>
    <property type="match status" value="2"/>
</dbReference>
<dbReference type="AlphaFoldDB" id="A0AAD3QVN1"/>
<evidence type="ECO:0000256" key="10">
    <source>
        <dbReference type="ARBA" id="ARBA00022859"/>
    </source>
</evidence>
<dbReference type="FunFam" id="2.60.120.290:FF:000012">
    <property type="entry name" value="mannan-binding lectin serine protease 1 isoform X1"/>
    <property type="match status" value="1"/>
</dbReference>
<dbReference type="InterPro" id="IPR035914">
    <property type="entry name" value="Sperma_CUB_dom_sf"/>
</dbReference>
<keyword evidence="7" id="KW-0732">Signal</keyword>
<dbReference type="PROSITE" id="PS01180">
    <property type="entry name" value="CUB"/>
    <property type="match status" value="2"/>
</dbReference>
<dbReference type="Gene3D" id="2.60.120.290">
    <property type="entry name" value="Spermadhesin, CUB domain"/>
    <property type="match status" value="2"/>
</dbReference>
<comment type="caution">
    <text evidence="14">The sequence shown here is derived from an EMBL/GenBank/DDBJ whole genome shotgun (WGS) entry which is preliminary data.</text>
</comment>
<dbReference type="PANTHER" id="PTHR24255">
    <property type="entry name" value="COMPLEMENT COMPONENT 1, S SUBCOMPONENT-RELATED"/>
    <property type="match status" value="1"/>
</dbReference>
<keyword evidence="6" id="KW-0479">Metal-binding</keyword>
<feature type="domain" description="CUB" evidence="13">
    <location>
        <begin position="225"/>
        <end position="337"/>
    </location>
</feature>
<evidence type="ECO:0000256" key="9">
    <source>
        <dbReference type="ARBA" id="ARBA00022801"/>
    </source>
</evidence>
<dbReference type="CDD" id="cd00054">
    <property type="entry name" value="EGF_CA"/>
    <property type="match status" value="1"/>
</dbReference>
<dbReference type="Pfam" id="PF00431">
    <property type="entry name" value="CUB"/>
    <property type="match status" value="2"/>
</dbReference>
<evidence type="ECO:0000259" key="13">
    <source>
        <dbReference type="PROSITE" id="PS01180"/>
    </source>
</evidence>
<keyword evidence="10" id="KW-0391">Immunity</keyword>
<comment type="caution">
    <text evidence="12">Lacks conserved residue(s) required for the propagation of feature annotation.</text>
</comment>
<keyword evidence="4" id="KW-0399">Innate immunity</keyword>
<accession>A0AAD3QVN1</accession>
<dbReference type="SMART" id="SM00179">
    <property type="entry name" value="EGF_CA"/>
    <property type="match status" value="1"/>
</dbReference>
<reference evidence="14" key="1">
    <citation type="submission" date="2022-08" db="EMBL/GenBank/DDBJ databases">
        <title>Genome sequencing of akame (Lates japonicus).</title>
        <authorList>
            <person name="Hashiguchi Y."/>
            <person name="Takahashi H."/>
        </authorList>
    </citation>
    <scope>NUCLEOTIDE SEQUENCE</scope>
    <source>
        <strain evidence="14">Kochi</strain>
    </source>
</reference>
<comment type="subcellular location">
    <subcellularLocation>
        <location evidence="1">Secreted</location>
    </subcellularLocation>
</comment>
<sequence length="345" mass="38576">MRPSHFVCLNVGQPGQPGSFTLRSVGVSPSKTHRISGDCEANMVSGCCVLVLFSLLHVSLSVEMTGLYGSFTSPNFPQPYPDNQLAMWNISVPDGHRVKLYFTHFSLEPSNQCEYDYIQVLAEGNESLRFCGEEEKNYESTPRNTVILSAGNLMSVVFRSDYSNEGRFTGFQAFYTSEDINECLSKVDGERVCDHFCHNYIGGYYCTCKQGYFLHDNKRSCTVPCQSQVLTSPSGVLTSPGYPNPYPPMIQCDHTISLSEGYRIILDFLEPFDVERHLEAPCPYDMLKISTTGQEYGPFCGSTPPARIDTGSYQVHVRFRSDSSGKNKGWKIKYTSTKAESLILT</sequence>
<evidence type="ECO:0000256" key="2">
    <source>
        <dbReference type="ARBA" id="ARBA00022525"/>
    </source>
</evidence>
<gene>
    <name evidence="14" type="ORF">AKAME5_000035900</name>
</gene>
<dbReference type="GO" id="GO:0005615">
    <property type="term" value="C:extracellular space"/>
    <property type="evidence" value="ECO:0007669"/>
    <property type="project" value="TreeGrafter"/>
</dbReference>
<dbReference type="GO" id="GO:0045087">
    <property type="term" value="P:innate immune response"/>
    <property type="evidence" value="ECO:0007669"/>
    <property type="project" value="UniProtKB-KW"/>
</dbReference>
<evidence type="ECO:0000256" key="11">
    <source>
        <dbReference type="ARBA" id="ARBA00023157"/>
    </source>
</evidence>
<evidence type="ECO:0000256" key="6">
    <source>
        <dbReference type="ARBA" id="ARBA00022723"/>
    </source>
</evidence>
<keyword evidence="2" id="KW-0964">Secreted</keyword>
<keyword evidence="11 12" id="KW-1015">Disulfide bond</keyword>
<dbReference type="GO" id="GO:0004252">
    <property type="term" value="F:serine-type endopeptidase activity"/>
    <property type="evidence" value="ECO:0007669"/>
    <property type="project" value="TreeGrafter"/>
</dbReference>
<dbReference type="Gene3D" id="2.10.25.10">
    <property type="entry name" value="Laminin"/>
    <property type="match status" value="1"/>
</dbReference>
<dbReference type="InterPro" id="IPR018097">
    <property type="entry name" value="EGF_Ca-bd_CS"/>
</dbReference>
<dbReference type="FunFam" id="2.10.25.10:FF:000059">
    <property type="entry name" value="Mannan-binding lectin serine protease 1"/>
    <property type="match status" value="1"/>
</dbReference>
<keyword evidence="15" id="KW-1185">Reference proteome</keyword>
<name>A0AAD3QVN1_LATJO</name>
<evidence type="ECO:0000256" key="5">
    <source>
        <dbReference type="ARBA" id="ARBA00022670"/>
    </source>
</evidence>
<dbReference type="InterPro" id="IPR049883">
    <property type="entry name" value="NOTCH1_EGF-like"/>
</dbReference>
<organism evidence="14 15">
    <name type="scientific">Lates japonicus</name>
    <name type="common">Japanese lates</name>
    <dbReference type="NCBI Taxonomy" id="270547"/>
    <lineage>
        <taxon>Eukaryota</taxon>
        <taxon>Metazoa</taxon>
        <taxon>Chordata</taxon>
        <taxon>Craniata</taxon>
        <taxon>Vertebrata</taxon>
        <taxon>Euteleostomi</taxon>
        <taxon>Actinopterygii</taxon>
        <taxon>Neopterygii</taxon>
        <taxon>Teleostei</taxon>
        <taxon>Neoteleostei</taxon>
        <taxon>Acanthomorphata</taxon>
        <taxon>Carangaria</taxon>
        <taxon>Carangaria incertae sedis</taxon>
        <taxon>Centropomidae</taxon>
        <taxon>Lates</taxon>
    </lineage>
</organism>
<evidence type="ECO:0000256" key="7">
    <source>
        <dbReference type="ARBA" id="ARBA00022729"/>
    </source>
</evidence>
<dbReference type="SMART" id="SM00042">
    <property type="entry name" value="CUB"/>
    <property type="match status" value="2"/>
</dbReference>
<dbReference type="GO" id="GO:0005509">
    <property type="term" value="F:calcium ion binding"/>
    <property type="evidence" value="ECO:0007669"/>
    <property type="project" value="InterPro"/>
</dbReference>
<evidence type="ECO:0000313" key="14">
    <source>
        <dbReference type="EMBL" id="GLD45918.1"/>
    </source>
</evidence>
<dbReference type="Pfam" id="PF07645">
    <property type="entry name" value="EGF_CA"/>
    <property type="match status" value="1"/>
</dbReference>
<proteinExistence type="predicted"/>
<keyword evidence="9" id="KW-0378">Hydrolase</keyword>
<evidence type="ECO:0000256" key="1">
    <source>
        <dbReference type="ARBA" id="ARBA00004613"/>
    </source>
</evidence>
<dbReference type="PROSITE" id="PS01187">
    <property type="entry name" value="EGF_CA"/>
    <property type="match status" value="1"/>
</dbReference>
<dbReference type="InterPro" id="IPR001881">
    <property type="entry name" value="EGF-like_Ca-bd_dom"/>
</dbReference>
<dbReference type="PROSITE" id="PS01186">
    <property type="entry name" value="EGF_2"/>
    <property type="match status" value="1"/>
</dbReference>
<evidence type="ECO:0000256" key="12">
    <source>
        <dbReference type="PROSITE-ProRule" id="PRU00059"/>
    </source>
</evidence>
<keyword evidence="5 14" id="KW-0645">Protease</keyword>
<feature type="disulfide bond" evidence="12">
    <location>
        <begin position="225"/>
        <end position="252"/>
    </location>
</feature>
<dbReference type="CDD" id="cd00041">
    <property type="entry name" value="CUB"/>
    <property type="match status" value="2"/>
</dbReference>
<dbReference type="SUPFAM" id="SSF57196">
    <property type="entry name" value="EGF/Laminin"/>
    <property type="match status" value="1"/>
</dbReference>
<protein>
    <submittedName>
        <fullName evidence="14">Mannan-binding lectin serine protease 2</fullName>
    </submittedName>
</protein>
<evidence type="ECO:0000313" key="15">
    <source>
        <dbReference type="Proteomes" id="UP001279410"/>
    </source>
</evidence>
<dbReference type="SMART" id="SM00181">
    <property type="entry name" value="EGF"/>
    <property type="match status" value="1"/>
</dbReference>
<evidence type="ECO:0000256" key="4">
    <source>
        <dbReference type="ARBA" id="ARBA00022588"/>
    </source>
</evidence>
<evidence type="ECO:0000256" key="8">
    <source>
        <dbReference type="ARBA" id="ARBA00022737"/>
    </source>
</evidence>
<feature type="domain" description="CUB" evidence="13">
    <location>
        <begin position="48"/>
        <end position="178"/>
    </location>
</feature>
<dbReference type="FunFam" id="2.60.120.290:FF:000006">
    <property type="entry name" value="Mannan-binding lectin serine protease 1"/>
    <property type="match status" value="1"/>
</dbReference>
<dbReference type="Proteomes" id="UP001279410">
    <property type="component" value="Unassembled WGS sequence"/>
</dbReference>